<name>A0A819CVB3_9BILA</name>
<dbReference type="EMBL" id="CAJNON010000869">
    <property type="protein sequence ID" value="CAF1395566.1"/>
    <property type="molecule type" value="Genomic_DNA"/>
</dbReference>
<evidence type="ECO:0008006" key="5">
    <source>
        <dbReference type="Google" id="ProtNLM"/>
    </source>
</evidence>
<sequence length="294" mass="35174">MENTTHTADIANLLYHIDCFYPIIFLVHYLLFQLVIQMKFCDKVKNERYYQKVILYNLLNFYEIVFTVLITACCLPDVVLFLFKNELLLRTRTVSIAYLSGIVFWTLYAYEMVLNYKDPLNQIRKKQIPQLTIHHITALIRITIANICLRFSSSDDFVVKCLICYVYSIGMYHATLDYIMHIPLLLWRLDLFYKVRSVFFWFSYWPLLVIRCFIYAAIITIYICFRVRQYHLSTFAYVWIVSHIILLVIQFIVQVIGSLLMKKIHIRDKDQHRLKTDAIECDDWSRTNLLEPLP</sequence>
<evidence type="ECO:0000313" key="3">
    <source>
        <dbReference type="EMBL" id="CAF3825882.1"/>
    </source>
</evidence>
<feature type="transmembrane region" description="Helical" evidence="1">
    <location>
        <begin position="165"/>
        <end position="186"/>
    </location>
</feature>
<feature type="transmembrane region" description="Helical" evidence="1">
    <location>
        <begin position="20"/>
        <end position="40"/>
    </location>
</feature>
<dbReference type="EMBL" id="CAJOAY010001311">
    <property type="protein sequence ID" value="CAF3825882.1"/>
    <property type="molecule type" value="Genomic_DNA"/>
</dbReference>
<reference evidence="3" key="1">
    <citation type="submission" date="2021-02" db="EMBL/GenBank/DDBJ databases">
        <authorList>
            <person name="Nowell W R."/>
        </authorList>
    </citation>
    <scope>NUCLEOTIDE SEQUENCE</scope>
</reference>
<organism evidence="3 4">
    <name type="scientific">Adineta steineri</name>
    <dbReference type="NCBI Taxonomy" id="433720"/>
    <lineage>
        <taxon>Eukaryota</taxon>
        <taxon>Metazoa</taxon>
        <taxon>Spiralia</taxon>
        <taxon>Gnathifera</taxon>
        <taxon>Rotifera</taxon>
        <taxon>Eurotatoria</taxon>
        <taxon>Bdelloidea</taxon>
        <taxon>Adinetida</taxon>
        <taxon>Adinetidae</taxon>
        <taxon>Adineta</taxon>
    </lineage>
</organism>
<gene>
    <name evidence="3" type="ORF">OKA104_LOCUS19978</name>
    <name evidence="2" type="ORF">VCS650_LOCUS36193</name>
</gene>
<comment type="caution">
    <text evidence="3">The sequence shown here is derived from an EMBL/GenBank/DDBJ whole genome shotgun (WGS) entry which is preliminary data.</text>
</comment>
<dbReference type="Proteomes" id="UP000663881">
    <property type="component" value="Unassembled WGS sequence"/>
</dbReference>
<dbReference type="Proteomes" id="UP000663891">
    <property type="component" value="Unassembled WGS sequence"/>
</dbReference>
<feature type="transmembrane region" description="Helical" evidence="1">
    <location>
        <begin position="61"/>
        <end position="83"/>
    </location>
</feature>
<accession>A0A819CVB3</accession>
<feature type="transmembrane region" description="Helical" evidence="1">
    <location>
        <begin position="198"/>
        <end position="223"/>
    </location>
</feature>
<proteinExistence type="predicted"/>
<protein>
    <recommendedName>
        <fullName evidence="5">TLC domain-containing protein</fullName>
    </recommendedName>
</protein>
<dbReference type="AlphaFoldDB" id="A0A819CVB3"/>
<feature type="transmembrane region" description="Helical" evidence="1">
    <location>
        <begin position="235"/>
        <end position="261"/>
    </location>
</feature>
<feature type="transmembrane region" description="Helical" evidence="1">
    <location>
        <begin position="89"/>
        <end position="110"/>
    </location>
</feature>
<evidence type="ECO:0000256" key="1">
    <source>
        <dbReference type="SAM" id="Phobius"/>
    </source>
</evidence>
<keyword evidence="1" id="KW-0812">Transmembrane</keyword>
<keyword evidence="1" id="KW-1133">Transmembrane helix</keyword>
<keyword evidence="1" id="KW-0472">Membrane</keyword>
<evidence type="ECO:0000313" key="4">
    <source>
        <dbReference type="Proteomes" id="UP000663881"/>
    </source>
</evidence>
<evidence type="ECO:0000313" key="2">
    <source>
        <dbReference type="EMBL" id="CAF1395566.1"/>
    </source>
</evidence>